<dbReference type="OrthoDB" id="8479417at2"/>
<sequence length="146" mass="16355">MPHPLRADPDDPLLERVRQFSLAYPEASERVSFGRPNFIVRTAFAFYGGSRKGVRDDSDTARSLVTKPDADDRLAWLEDERFYVPAYVGPSGWVGFRLDVGEPDWQLVAELIEASYRNTAPARLVRLLDGAPAGARHTGAHDDRSR</sequence>
<comment type="caution">
    <text evidence="1">The sequence shown here is derived from an EMBL/GenBank/DDBJ whole genome shotgun (WGS) entry which is preliminary data.</text>
</comment>
<dbReference type="EMBL" id="WBJZ01000030">
    <property type="protein sequence ID" value="KAB1652490.1"/>
    <property type="molecule type" value="Genomic_DNA"/>
</dbReference>
<dbReference type="SUPFAM" id="SSF142906">
    <property type="entry name" value="YjbR-like"/>
    <property type="match status" value="1"/>
</dbReference>
<dbReference type="InterPro" id="IPR038056">
    <property type="entry name" value="YjbR-like_sf"/>
</dbReference>
<accession>A0A7J5BN25</accession>
<dbReference type="RefSeq" id="WP_158042025.1">
    <property type="nucleotide sequence ID" value="NZ_JACCFV010000001.1"/>
</dbReference>
<dbReference type="GO" id="GO:0003677">
    <property type="term" value="F:DNA binding"/>
    <property type="evidence" value="ECO:0007669"/>
    <property type="project" value="UniProtKB-KW"/>
</dbReference>
<gene>
    <name evidence="1" type="ORF">F8O01_16580</name>
</gene>
<dbReference type="Pfam" id="PF04237">
    <property type="entry name" value="YjbR"/>
    <property type="match status" value="1"/>
</dbReference>
<keyword evidence="1" id="KW-0238">DNA-binding</keyword>
<dbReference type="Gene3D" id="3.90.1150.30">
    <property type="match status" value="1"/>
</dbReference>
<reference evidence="1 2" key="1">
    <citation type="submission" date="2019-09" db="EMBL/GenBank/DDBJ databases">
        <title>Phylogeny of genus Pseudoclavibacter and closely related genus.</title>
        <authorList>
            <person name="Li Y."/>
        </authorList>
    </citation>
    <scope>NUCLEOTIDE SEQUENCE [LARGE SCALE GENOMIC DNA]</scope>
    <source>
        <strain evidence="1 2">DSM 23821</strain>
    </source>
</reference>
<dbReference type="Proteomes" id="UP000467240">
    <property type="component" value="Unassembled WGS sequence"/>
</dbReference>
<name>A0A7J5BN25_9MICO</name>
<dbReference type="InterPro" id="IPR058532">
    <property type="entry name" value="YjbR/MT2646/Rv2570-like"/>
</dbReference>
<organism evidence="1 2">
    <name type="scientific">Pseudoclavibacter chungangensis</name>
    <dbReference type="NCBI Taxonomy" id="587635"/>
    <lineage>
        <taxon>Bacteria</taxon>
        <taxon>Bacillati</taxon>
        <taxon>Actinomycetota</taxon>
        <taxon>Actinomycetes</taxon>
        <taxon>Micrococcales</taxon>
        <taxon>Microbacteriaceae</taxon>
        <taxon>Pseudoclavibacter</taxon>
    </lineage>
</organism>
<evidence type="ECO:0000313" key="2">
    <source>
        <dbReference type="Proteomes" id="UP000467240"/>
    </source>
</evidence>
<keyword evidence="2" id="KW-1185">Reference proteome</keyword>
<proteinExistence type="predicted"/>
<dbReference type="AlphaFoldDB" id="A0A7J5BN25"/>
<protein>
    <submittedName>
        <fullName evidence="1">MmcQ/YjbR family DNA-binding protein</fullName>
    </submittedName>
</protein>
<evidence type="ECO:0000313" key="1">
    <source>
        <dbReference type="EMBL" id="KAB1652490.1"/>
    </source>
</evidence>